<dbReference type="SUPFAM" id="SSF52833">
    <property type="entry name" value="Thioredoxin-like"/>
    <property type="match status" value="1"/>
</dbReference>
<dbReference type="PRINTS" id="PR01011">
    <property type="entry name" value="GLUTPROXDASE"/>
</dbReference>
<dbReference type="InterPro" id="IPR029760">
    <property type="entry name" value="GPX_CS"/>
</dbReference>
<gene>
    <name evidence="7" type="ORF">DU002_05695</name>
</gene>
<dbReference type="PANTHER" id="PTHR11592:SF78">
    <property type="entry name" value="GLUTATHIONE PEROXIDASE"/>
    <property type="match status" value="1"/>
</dbReference>
<dbReference type="FunFam" id="3.40.30.10:FF:000010">
    <property type="entry name" value="Glutathione peroxidase"/>
    <property type="match status" value="1"/>
</dbReference>
<evidence type="ECO:0000256" key="1">
    <source>
        <dbReference type="ARBA" id="ARBA00006926"/>
    </source>
</evidence>
<evidence type="ECO:0000313" key="7">
    <source>
        <dbReference type="EMBL" id="RCU50821.1"/>
    </source>
</evidence>
<proteinExistence type="inferred from homology"/>
<comment type="caution">
    <text evidence="7">The sequence shown here is derived from an EMBL/GenBank/DDBJ whole genome shotgun (WGS) entry which is preliminary data.</text>
</comment>
<dbReference type="InterPro" id="IPR029759">
    <property type="entry name" value="GPX_AS"/>
</dbReference>
<evidence type="ECO:0000256" key="5">
    <source>
        <dbReference type="RuleBase" id="RU000499"/>
    </source>
</evidence>
<dbReference type="PROSITE" id="PS51355">
    <property type="entry name" value="GLUTATHIONE_PEROXID_3"/>
    <property type="match status" value="1"/>
</dbReference>
<dbReference type="EMBL" id="QPID01000003">
    <property type="protein sequence ID" value="RCU50821.1"/>
    <property type="molecule type" value="Genomic_DNA"/>
</dbReference>
<dbReference type="InterPro" id="IPR036249">
    <property type="entry name" value="Thioredoxin-like_sf"/>
</dbReference>
<dbReference type="PROSITE" id="PS00763">
    <property type="entry name" value="GLUTATHIONE_PEROXID_2"/>
    <property type="match status" value="1"/>
</dbReference>
<dbReference type="PIRSF" id="PIRSF000303">
    <property type="entry name" value="Glutathion_perox"/>
    <property type="match status" value="1"/>
</dbReference>
<keyword evidence="2 5" id="KW-0575">Peroxidase</keyword>
<protein>
    <recommendedName>
        <fullName evidence="5">Glutathione peroxidase</fullName>
    </recommendedName>
</protein>
<reference evidence="7 8" key="1">
    <citation type="submission" date="2018-07" db="EMBL/GenBank/DDBJ databases">
        <title>Corallincola holothuriorum sp. nov., a new facultative anaerobe isolated from sea cucumber Apostichopus japonicus.</title>
        <authorList>
            <person name="Xia H."/>
        </authorList>
    </citation>
    <scope>NUCLEOTIDE SEQUENCE [LARGE SCALE GENOMIC DNA]</scope>
    <source>
        <strain evidence="7 8">C4</strain>
    </source>
</reference>
<sequence length="161" mass="17771">MSDLYGFEATNNRGETVSLADYQGKVLLIVNTASACGFTPQYEGLENLYKTYAAQGFEVLAFPCNQFGGQEQGSDAEIAQFCDLNFHISFPLFSKIEVNGDNTAPLFAYLKKNAKGLLGSERIKWNFTKFLVNRQGKVIKRFATATKPEQMTSAIEAALAE</sequence>
<evidence type="ECO:0000256" key="3">
    <source>
        <dbReference type="ARBA" id="ARBA00023002"/>
    </source>
</evidence>
<name>A0A368NND7_9GAMM</name>
<dbReference type="Pfam" id="PF00255">
    <property type="entry name" value="GSHPx"/>
    <property type="match status" value="1"/>
</dbReference>
<dbReference type="OrthoDB" id="9785502at2"/>
<dbReference type="PROSITE" id="PS51352">
    <property type="entry name" value="THIOREDOXIN_2"/>
    <property type="match status" value="1"/>
</dbReference>
<dbReference type="PROSITE" id="PS00460">
    <property type="entry name" value="GLUTATHIONE_PEROXID_1"/>
    <property type="match status" value="1"/>
</dbReference>
<dbReference type="GO" id="GO:0034599">
    <property type="term" value="P:cellular response to oxidative stress"/>
    <property type="evidence" value="ECO:0007669"/>
    <property type="project" value="TreeGrafter"/>
</dbReference>
<evidence type="ECO:0000256" key="2">
    <source>
        <dbReference type="ARBA" id="ARBA00022559"/>
    </source>
</evidence>
<dbReference type="RefSeq" id="WP_114337416.1">
    <property type="nucleotide sequence ID" value="NZ_QPID01000003.1"/>
</dbReference>
<feature type="domain" description="Thioredoxin" evidence="6">
    <location>
        <begin position="1"/>
        <end position="160"/>
    </location>
</feature>
<keyword evidence="3 5" id="KW-0560">Oxidoreductase</keyword>
<dbReference type="Proteomes" id="UP000252558">
    <property type="component" value="Unassembled WGS sequence"/>
</dbReference>
<dbReference type="Gene3D" id="3.40.30.10">
    <property type="entry name" value="Glutaredoxin"/>
    <property type="match status" value="1"/>
</dbReference>
<accession>A0A368NND7</accession>
<feature type="active site" evidence="4">
    <location>
        <position position="36"/>
    </location>
</feature>
<keyword evidence="8" id="KW-1185">Reference proteome</keyword>
<organism evidence="7 8">
    <name type="scientific">Corallincola holothuriorum</name>
    <dbReference type="NCBI Taxonomy" id="2282215"/>
    <lineage>
        <taxon>Bacteria</taxon>
        <taxon>Pseudomonadati</taxon>
        <taxon>Pseudomonadota</taxon>
        <taxon>Gammaproteobacteria</taxon>
        <taxon>Alteromonadales</taxon>
        <taxon>Psychromonadaceae</taxon>
        <taxon>Corallincola</taxon>
    </lineage>
</organism>
<evidence type="ECO:0000256" key="4">
    <source>
        <dbReference type="PIRSR" id="PIRSR000303-1"/>
    </source>
</evidence>
<comment type="similarity">
    <text evidence="1 5">Belongs to the glutathione peroxidase family.</text>
</comment>
<dbReference type="GO" id="GO:0004601">
    <property type="term" value="F:peroxidase activity"/>
    <property type="evidence" value="ECO:0007669"/>
    <property type="project" value="UniProtKB-KW"/>
</dbReference>
<evidence type="ECO:0000313" key="8">
    <source>
        <dbReference type="Proteomes" id="UP000252558"/>
    </source>
</evidence>
<dbReference type="InterPro" id="IPR013766">
    <property type="entry name" value="Thioredoxin_domain"/>
</dbReference>
<dbReference type="PANTHER" id="PTHR11592">
    <property type="entry name" value="GLUTATHIONE PEROXIDASE"/>
    <property type="match status" value="1"/>
</dbReference>
<dbReference type="InterPro" id="IPR000889">
    <property type="entry name" value="Glutathione_peroxidase"/>
</dbReference>
<dbReference type="AlphaFoldDB" id="A0A368NND7"/>
<evidence type="ECO:0000259" key="6">
    <source>
        <dbReference type="PROSITE" id="PS51352"/>
    </source>
</evidence>
<dbReference type="CDD" id="cd00340">
    <property type="entry name" value="GSH_Peroxidase"/>
    <property type="match status" value="1"/>
</dbReference>